<dbReference type="Pfam" id="PF04055">
    <property type="entry name" value="Radical_SAM"/>
    <property type="match status" value="1"/>
</dbReference>
<dbReference type="InterPro" id="IPR007197">
    <property type="entry name" value="rSAM"/>
</dbReference>
<keyword evidence="9" id="KW-1185">Reference proteome</keyword>
<dbReference type="PANTHER" id="PTHR43273">
    <property type="entry name" value="ANAEROBIC SULFATASE-MATURATING ENZYME HOMOLOG ASLB-RELATED"/>
    <property type="match status" value="1"/>
</dbReference>
<dbReference type="GO" id="GO:0046872">
    <property type="term" value="F:metal ion binding"/>
    <property type="evidence" value="ECO:0007669"/>
    <property type="project" value="UniProtKB-KW"/>
</dbReference>
<dbReference type="PROSITE" id="PS51918">
    <property type="entry name" value="RADICAL_SAM"/>
    <property type="match status" value="1"/>
</dbReference>
<keyword evidence="2" id="KW-0949">S-adenosyl-L-methionine</keyword>
<dbReference type="InterPro" id="IPR023867">
    <property type="entry name" value="Sulphatase_maturase_rSAM"/>
</dbReference>
<evidence type="ECO:0000256" key="2">
    <source>
        <dbReference type="ARBA" id="ARBA00022691"/>
    </source>
</evidence>
<evidence type="ECO:0000256" key="5">
    <source>
        <dbReference type="ARBA" id="ARBA00023014"/>
    </source>
</evidence>
<dbReference type="InterPro" id="IPR058240">
    <property type="entry name" value="rSAM_sf"/>
</dbReference>
<dbReference type="Gene3D" id="3.20.20.70">
    <property type="entry name" value="Aldolase class I"/>
    <property type="match status" value="1"/>
</dbReference>
<evidence type="ECO:0000313" key="9">
    <source>
        <dbReference type="Proteomes" id="UP000198896"/>
    </source>
</evidence>
<dbReference type="PANTHER" id="PTHR43273:SF3">
    <property type="entry name" value="ANAEROBIC SULFATASE-MATURATING ENZYME HOMOLOG ASLB-RELATED"/>
    <property type="match status" value="1"/>
</dbReference>
<keyword evidence="5" id="KW-0411">Iron-sulfur</keyword>
<dbReference type="CDD" id="cd01335">
    <property type="entry name" value="Radical_SAM"/>
    <property type="match status" value="1"/>
</dbReference>
<dbReference type="NCBIfam" id="TIGR04085">
    <property type="entry name" value="rSAM_more_4Fe4S"/>
    <property type="match status" value="1"/>
</dbReference>
<dbReference type="AlphaFoldDB" id="A0A1I2B6A6"/>
<comment type="similarity">
    <text evidence="6">Belongs to the radical SAM superfamily. Anaerobic sulfatase-maturating enzyme family.</text>
</comment>
<dbReference type="EMBL" id="FONL01000008">
    <property type="protein sequence ID" value="SFE51695.1"/>
    <property type="molecule type" value="Genomic_DNA"/>
</dbReference>
<gene>
    <name evidence="8" type="ORF">SAMN05216245_10828</name>
</gene>
<dbReference type="SFLD" id="SFLDS00029">
    <property type="entry name" value="Radical_SAM"/>
    <property type="match status" value="1"/>
</dbReference>
<dbReference type="RefSeq" id="WP_093913504.1">
    <property type="nucleotide sequence ID" value="NZ_FONL01000008.1"/>
</dbReference>
<accession>A0A1I2B6A6</accession>
<dbReference type="UniPathway" id="UPA00782"/>
<evidence type="ECO:0000256" key="1">
    <source>
        <dbReference type="ARBA" id="ARBA00001966"/>
    </source>
</evidence>
<evidence type="ECO:0000256" key="6">
    <source>
        <dbReference type="ARBA" id="ARBA00023601"/>
    </source>
</evidence>
<dbReference type="GO" id="GO:0016491">
    <property type="term" value="F:oxidoreductase activity"/>
    <property type="evidence" value="ECO:0007669"/>
    <property type="project" value="InterPro"/>
</dbReference>
<evidence type="ECO:0000256" key="3">
    <source>
        <dbReference type="ARBA" id="ARBA00022723"/>
    </source>
</evidence>
<keyword evidence="3" id="KW-0479">Metal-binding</keyword>
<protein>
    <submittedName>
        <fullName evidence="8">Radical SAM additional 4Fe4S-binding SPASM domain-containing protein</fullName>
    </submittedName>
</protein>
<name>A0A1I2B6A6_9FIRM</name>
<dbReference type="STRING" id="1123323.SAMN05216245_10828"/>
<evidence type="ECO:0000259" key="7">
    <source>
        <dbReference type="PROSITE" id="PS51918"/>
    </source>
</evidence>
<feature type="domain" description="Radical SAM core" evidence="7">
    <location>
        <begin position="92"/>
        <end position="317"/>
    </location>
</feature>
<dbReference type="InterPro" id="IPR023885">
    <property type="entry name" value="4Fe4S-binding_SPASM_dom"/>
</dbReference>
<dbReference type="InterPro" id="IPR013785">
    <property type="entry name" value="Aldolase_TIM"/>
</dbReference>
<reference evidence="8 9" key="1">
    <citation type="submission" date="2016-10" db="EMBL/GenBank/DDBJ databases">
        <authorList>
            <person name="de Groot N.N."/>
        </authorList>
    </citation>
    <scope>NUCLEOTIDE SEQUENCE [LARGE SCALE GENOMIC DNA]</scope>
    <source>
        <strain evidence="8 9">DSM 9236</strain>
    </source>
</reference>
<dbReference type="Proteomes" id="UP000198896">
    <property type="component" value="Unassembled WGS sequence"/>
</dbReference>
<proteinExistence type="inferred from homology"/>
<dbReference type="SUPFAM" id="SSF102114">
    <property type="entry name" value="Radical SAM enzymes"/>
    <property type="match status" value="1"/>
</dbReference>
<keyword evidence="4" id="KW-0408">Iron</keyword>
<evidence type="ECO:0000256" key="4">
    <source>
        <dbReference type="ARBA" id="ARBA00023004"/>
    </source>
</evidence>
<comment type="cofactor">
    <cofactor evidence="1">
        <name>[4Fe-4S] cluster</name>
        <dbReference type="ChEBI" id="CHEBI:49883"/>
    </cofactor>
</comment>
<dbReference type="GO" id="GO:0051536">
    <property type="term" value="F:iron-sulfur cluster binding"/>
    <property type="evidence" value="ECO:0007669"/>
    <property type="project" value="UniProtKB-KW"/>
</dbReference>
<evidence type="ECO:0000313" key="8">
    <source>
        <dbReference type="EMBL" id="SFE51695.1"/>
    </source>
</evidence>
<sequence length="536" mass="59834">MRTSTYEIILPLIGRDDKEIEGKTLLINGLYGAIDVVDTEIAAKIREEDFAAIPFVMRERLAQRGHITRKDEAGELADARLLGRIWNKLIGHSGRGPVILPTYDCNFRCPYCFERHRLTRGQEWLGHEMKPEMVEAVFTALQKQRDQGYKVGDCTLYGGEPLLKENMATVRNICEHAKAMGLSLSAITNGYDLDAFIGLLEEFGFERLQITVDGVGRLNDRRRLHRDGVPTYDRILQNVALALEHGVDISLRVNVNGDNIGGIKALIDDLAARGLHETSREERAKVGRERQEAVKAGKPVPKRKGLFSYYFKAVSEDKNSPTKVTEKQVLDAILAAGFPPVDAMERQSQYSMPLQGLIAAMKKEDYPSFSPAYCGAEQGMIGVGPDGLIYPCWDLVAMEEQAVGFTDVKTGRFFFNFGKAKWRTRTADLMKPCQTCPYIFICRGGCAPEAKREHGSYFSEHCGEVKEIFAYVAPRIIGKKWEETGEDELSVSLAGPLSRFTGAERETLMTTTSQKVMFDLINDAGILPAATDRDNN</sequence>
<dbReference type="SFLD" id="SFLDG01067">
    <property type="entry name" value="SPASM/twitch_domain_containing"/>
    <property type="match status" value="1"/>
</dbReference>
<dbReference type="OrthoDB" id="9808591at2"/>
<organism evidence="8 9">
    <name type="scientific">Succiniclasticum ruminis DSM 9236</name>
    <dbReference type="NCBI Taxonomy" id="1123323"/>
    <lineage>
        <taxon>Bacteria</taxon>
        <taxon>Bacillati</taxon>
        <taxon>Bacillota</taxon>
        <taxon>Negativicutes</taxon>
        <taxon>Acidaminococcales</taxon>
        <taxon>Acidaminococcaceae</taxon>
        <taxon>Succiniclasticum</taxon>
    </lineage>
</organism>